<feature type="compositionally biased region" description="Basic residues" evidence="1">
    <location>
        <begin position="23"/>
        <end position="51"/>
    </location>
</feature>
<dbReference type="EMBL" id="JAIWYP010000001">
    <property type="protein sequence ID" value="KAH3884816.1"/>
    <property type="molecule type" value="Genomic_DNA"/>
</dbReference>
<feature type="compositionally biased region" description="Basic and acidic residues" evidence="1">
    <location>
        <begin position="52"/>
        <end position="62"/>
    </location>
</feature>
<keyword evidence="3" id="KW-1185">Reference proteome</keyword>
<feature type="compositionally biased region" description="Polar residues" evidence="1">
    <location>
        <begin position="11"/>
        <end position="20"/>
    </location>
</feature>
<reference evidence="2" key="2">
    <citation type="submission" date="2020-11" db="EMBL/GenBank/DDBJ databases">
        <authorList>
            <person name="McCartney M.A."/>
            <person name="Auch B."/>
            <person name="Kono T."/>
            <person name="Mallez S."/>
            <person name="Becker A."/>
            <person name="Gohl D.M."/>
            <person name="Silverstein K.A.T."/>
            <person name="Koren S."/>
            <person name="Bechman K.B."/>
            <person name="Herman A."/>
            <person name="Abrahante J.E."/>
            <person name="Garbe J."/>
        </authorList>
    </citation>
    <scope>NUCLEOTIDE SEQUENCE</scope>
    <source>
        <strain evidence="2">Duluth1</strain>
        <tissue evidence="2">Whole animal</tissue>
    </source>
</reference>
<evidence type="ECO:0000313" key="2">
    <source>
        <dbReference type="EMBL" id="KAH3884816.1"/>
    </source>
</evidence>
<evidence type="ECO:0000256" key="1">
    <source>
        <dbReference type="SAM" id="MobiDB-lite"/>
    </source>
</evidence>
<reference evidence="2" key="1">
    <citation type="journal article" date="2019" name="bioRxiv">
        <title>The Genome of the Zebra Mussel, Dreissena polymorpha: A Resource for Invasive Species Research.</title>
        <authorList>
            <person name="McCartney M.A."/>
            <person name="Auch B."/>
            <person name="Kono T."/>
            <person name="Mallez S."/>
            <person name="Zhang Y."/>
            <person name="Obille A."/>
            <person name="Becker A."/>
            <person name="Abrahante J.E."/>
            <person name="Garbe J."/>
            <person name="Badalamenti J.P."/>
            <person name="Herman A."/>
            <person name="Mangelson H."/>
            <person name="Liachko I."/>
            <person name="Sullivan S."/>
            <person name="Sone E.D."/>
            <person name="Koren S."/>
            <person name="Silverstein K.A.T."/>
            <person name="Beckman K.B."/>
            <person name="Gohl D.M."/>
        </authorList>
    </citation>
    <scope>NUCLEOTIDE SEQUENCE</scope>
    <source>
        <strain evidence="2">Duluth1</strain>
        <tissue evidence="2">Whole animal</tissue>
    </source>
</reference>
<name>A0A9D4MZG5_DREPO</name>
<comment type="caution">
    <text evidence="2">The sequence shown here is derived from an EMBL/GenBank/DDBJ whole genome shotgun (WGS) entry which is preliminary data.</text>
</comment>
<accession>A0A9D4MZG5</accession>
<feature type="compositionally biased region" description="Basic and acidic residues" evidence="1">
    <location>
        <begin position="1"/>
        <end position="10"/>
    </location>
</feature>
<protein>
    <submittedName>
        <fullName evidence="2">Uncharacterized protein</fullName>
    </submittedName>
</protein>
<sequence>MQIDNHEKNSSTEWTDNSMKASPLKKHKHKFQEDKKKHRDRIRPSSRHRSKQKAEKESAVDKHIKVAHGVTRHWLSEESSPGGIMVQPRLTQKVGLLSTGKKSIPAKRVLIPSHISQQTDENIRKLVEDVNSEFQQSIDVTISGSSGTASLIGTPSSEDVAQTRLSQRRMEKLNPDPARKQNECPMTLQLRSTVEELVSSLKTLGKQVYPGQDYLLETREYVEKLFLQNYYSQQTGSQLALFKRRRDGTLFPNNKGNRANILALKVGVTETSHRDRNAITFANDSITNSFDRGRCERNLDMEILQTNLPSGICRPGDIIHSVDDKGDSAAACGRFRRESLMVNHGTCSIEHINCRGESLVTPVAHVLKHSEQSESSHLDWFSNVGSNNKMERFTEEGARPKPVTAQTYEHCSLKVPIKCNEEIRYAVGQGEEASRSCKENGMGLIKGSYERARMMRAIVEKKQVRNACKVKETDFMKGNCEMTRITNSVLENKQAGNSFLGGGVELTYGSYETTGIRNAHVEKGQALSSCTRDGLNIIQGNNGMDVAMNAVVDTSQAVSSRLGDDVDIRHGNNDMGVVRNAVVEMGQAVSGCTGKGVELKKENYKMTARMYPVTDKEKAGSSCKSDGVQLLKQNDYVRAINQQVNLPHTSLNHKRYTNDVRYASNPLRMSGNEHKNQPSQKFSNPDNTLMPSFHDSYFTVHRSADNLYLHNLFNTNMKHASQEEDMDLLDFVDSECQTDADEQAKLSLLPERLSQSDSAVLCKVLPSQNVLNKQQACTLSPVRVEISRLYIGYTRGKQ</sequence>
<organism evidence="2 3">
    <name type="scientific">Dreissena polymorpha</name>
    <name type="common">Zebra mussel</name>
    <name type="synonym">Mytilus polymorpha</name>
    <dbReference type="NCBI Taxonomy" id="45954"/>
    <lineage>
        <taxon>Eukaryota</taxon>
        <taxon>Metazoa</taxon>
        <taxon>Spiralia</taxon>
        <taxon>Lophotrochozoa</taxon>
        <taxon>Mollusca</taxon>
        <taxon>Bivalvia</taxon>
        <taxon>Autobranchia</taxon>
        <taxon>Heteroconchia</taxon>
        <taxon>Euheterodonta</taxon>
        <taxon>Imparidentia</taxon>
        <taxon>Neoheterodontei</taxon>
        <taxon>Myida</taxon>
        <taxon>Dreissenoidea</taxon>
        <taxon>Dreissenidae</taxon>
        <taxon>Dreissena</taxon>
    </lineage>
</organism>
<dbReference type="Proteomes" id="UP000828390">
    <property type="component" value="Unassembled WGS sequence"/>
</dbReference>
<gene>
    <name evidence="2" type="ORF">DPMN_008801</name>
</gene>
<evidence type="ECO:0000313" key="3">
    <source>
        <dbReference type="Proteomes" id="UP000828390"/>
    </source>
</evidence>
<proteinExistence type="predicted"/>
<dbReference type="AlphaFoldDB" id="A0A9D4MZG5"/>
<feature type="region of interest" description="Disordered" evidence="1">
    <location>
        <begin position="1"/>
        <end position="62"/>
    </location>
</feature>